<name>A0A0M3IAL2_ASCLU</name>
<proteinExistence type="inferred from homology"/>
<keyword evidence="6 7" id="KW-0333">Golgi apparatus</keyword>
<dbReference type="InterPro" id="IPR055270">
    <property type="entry name" value="Glyco_tran_10_C"/>
</dbReference>
<keyword evidence="7" id="KW-0472">Membrane</keyword>
<evidence type="ECO:0000259" key="8">
    <source>
        <dbReference type="Pfam" id="PF00852"/>
    </source>
</evidence>
<evidence type="ECO:0000256" key="7">
    <source>
        <dbReference type="RuleBase" id="RU003832"/>
    </source>
</evidence>
<reference evidence="10" key="1">
    <citation type="submission" date="2017-02" db="UniProtKB">
        <authorList>
            <consortium name="WormBaseParasite"/>
        </authorList>
    </citation>
    <scope>IDENTIFICATION</scope>
</reference>
<dbReference type="GO" id="GO:0008417">
    <property type="term" value="F:fucosyltransferase activity"/>
    <property type="evidence" value="ECO:0007669"/>
    <property type="project" value="InterPro"/>
</dbReference>
<protein>
    <recommendedName>
        <fullName evidence="7">Fucosyltransferase</fullName>
        <ecNumber evidence="7">2.4.1.-</ecNumber>
    </recommendedName>
</protein>
<evidence type="ECO:0000256" key="6">
    <source>
        <dbReference type="ARBA" id="ARBA00023034"/>
    </source>
</evidence>
<evidence type="ECO:0000256" key="4">
    <source>
        <dbReference type="ARBA" id="ARBA00022676"/>
    </source>
</evidence>
<evidence type="ECO:0000313" key="9">
    <source>
        <dbReference type="Proteomes" id="UP000036681"/>
    </source>
</evidence>
<dbReference type="SUPFAM" id="SSF53756">
    <property type="entry name" value="UDP-Glycosyltransferase/glycogen phosphorylase"/>
    <property type="match status" value="1"/>
</dbReference>
<dbReference type="GO" id="GO:0032580">
    <property type="term" value="C:Golgi cisterna membrane"/>
    <property type="evidence" value="ECO:0007669"/>
    <property type="project" value="UniProtKB-SubCell"/>
</dbReference>
<keyword evidence="7" id="KW-0812">Transmembrane</keyword>
<evidence type="ECO:0000313" key="10">
    <source>
        <dbReference type="WBParaSite" id="ALUE_0001463201-mRNA-1"/>
    </source>
</evidence>
<evidence type="ECO:0000256" key="2">
    <source>
        <dbReference type="ARBA" id="ARBA00004922"/>
    </source>
</evidence>
<dbReference type="EC" id="2.4.1.-" evidence="7"/>
<dbReference type="WBParaSite" id="ALUE_0001463201-mRNA-1">
    <property type="protein sequence ID" value="ALUE_0001463201-mRNA-1"/>
    <property type="gene ID" value="ALUE_0001463201"/>
</dbReference>
<dbReference type="GO" id="GO:0000139">
    <property type="term" value="C:Golgi membrane"/>
    <property type="evidence" value="ECO:0007669"/>
    <property type="project" value="UniProtKB-SubCell"/>
</dbReference>
<comment type="similarity">
    <text evidence="3 7">Belongs to the glycosyltransferase 10 family.</text>
</comment>
<feature type="domain" description="Fucosyltransferase C-terminal" evidence="8">
    <location>
        <begin position="42"/>
        <end position="170"/>
    </location>
</feature>
<evidence type="ECO:0000256" key="5">
    <source>
        <dbReference type="ARBA" id="ARBA00022679"/>
    </source>
</evidence>
<dbReference type="Gene3D" id="3.40.50.11660">
    <property type="entry name" value="Glycosyl transferase family 10, C-terminal domain"/>
    <property type="match status" value="1"/>
</dbReference>
<sequence length="170" mass="20092">MTYRSDSDIYAVYDRLFKKDAEQLPGHEYHMYEWSDVRNAITKKDKMILQFVSNCYSHSGRETVVSELQKYIDVSVLGKCSNIPCNSKCEKEMLERHRFYLAFENSLCDEYVSEKVWKMKRLIVPIVLRAKDYLMLLPNGSFLAVDHFPSIYHLAMRLHELASNVSEYER</sequence>
<comment type="pathway">
    <text evidence="2">Protein modification; protein glycosylation.</text>
</comment>
<dbReference type="PANTHER" id="PTHR48438:SF1">
    <property type="entry name" value="ALPHA-(1,3)-FUCOSYLTRANSFERASE C-RELATED"/>
    <property type="match status" value="1"/>
</dbReference>
<organism evidence="9 10">
    <name type="scientific">Ascaris lumbricoides</name>
    <name type="common">Giant roundworm</name>
    <dbReference type="NCBI Taxonomy" id="6252"/>
    <lineage>
        <taxon>Eukaryota</taxon>
        <taxon>Metazoa</taxon>
        <taxon>Ecdysozoa</taxon>
        <taxon>Nematoda</taxon>
        <taxon>Chromadorea</taxon>
        <taxon>Rhabditida</taxon>
        <taxon>Spirurina</taxon>
        <taxon>Ascaridomorpha</taxon>
        <taxon>Ascaridoidea</taxon>
        <taxon>Ascarididae</taxon>
        <taxon>Ascaris</taxon>
    </lineage>
</organism>
<evidence type="ECO:0000256" key="3">
    <source>
        <dbReference type="ARBA" id="ARBA00008919"/>
    </source>
</evidence>
<dbReference type="Pfam" id="PF00852">
    <property type="entry name" value="Glyco_transf_10"/>
    <property type="match status" value="1"/>
</dbReference>
<evidence type="ECO:0000256" key="1">
    <source>
        <dbReference type="ARBA" id="ARBA00004323"/>
    </source>
</evidence>
<dbReference type="InterPro" id="IPR038577">
    <property type="entry name" value="GT10-like_C_sf"/>
</dbReference>
<dbReference type="Proteomes" id="UP000036681">
    <property type="component" value="Unplaced"/>
</dbReference>
<dbReference type="PANTHER" id="PTHR48438">
    <property type="entry name" value="ALPHA-(1,3)-FUCOSYLTRANSFERASE C-RELATED"/>
    <property type="match status" value="1"/>
</dbReference>
<keyword evidence="4 7" id="KW-0328">Glycosyltransferase</keyword>
<accession>A0A0M3IAL2</accession>
<dbReference type="UniPathway" id="UPA00378"/>
<keyword evidence="5 7" id="KW-0808">Transferase</keyword>
<keyword evidence="9" id="KW-1185">Reference proteome</keyword>
<comment type="subcellular location">
    <subcellularLocation>
        <location evidence="1">Golgi apparatus membrane</location>
        <topology evidence="1">Single-pass type II membrane protein</topology>
    </subcellularLocation>
    <subcellularLocation>
        <location evidence="7">Golgi apparatus</location>
        <location evidence="7">Golgi stack membrane</location>
        <topology evidence="7">Single-pass type II membrane protein</topology>
    </subcellularLocation>
</comment>
<dbReference type="InterPro" id="IPR001503">
    <property type="entry name" value="Glyco_trans_10"/>
</dbReference>
<dbReference type="AlphaFoldDB" id="A0A0M3IAL2"/>